<feature type="region of interest" description="Disordered" evidence="1">
    <location>
        <begin position="282"/>
        <end position="315"/>
    </location>
</feature>
<keyword evidence="4" id="KW-1185">Reference proteome</keyword>
<dbReference type="EMBL" id="JANAWD010000442">
    <property type="protein sequence ID" value="KAJ3479397.1"/>
    <property type="molecule type" value="Genomic_DNA"/>
</dbReference>
<protein>
    <recommendedName>
        <fullName evidence="5">Gti1/Pac2 family-domain-containing protein</fullName>
    </recommendedName>
</protein>
<keyword evidence="2" id="KW-0472">Membrane</keyword>
<dbReference type="Pfam" id="PF09729">
    <property type="entry name" value="Gti1_Pac2"/>
    <property type="match status" value="1"/>
</dbReference>
<reference evidence="3" key="1">
    <citation type="submission" date="2022-07" db="EMBL/GenBank/DDBJ databases">
        <title>Genome Sequence of Physisporinus lineatus.</title>
        <authorList>
            <person name="Buettner E."/>
        </authorList>
    </citation>
    <scope>NUCLEOTIDE SEQUENCE</scope>
    <source>
        <strain evidence="3">VT162</strain>
    </source>
</reference>
<evidence type="ECO:0000256" key="2">
    <source>
        <dbReference type="SAM" id="Phobius"/>
    </source>
</evidence>
<evidence type="ECO:0008006" key="5">
    <source>
        <dbReference type="Google" id="ProtNLM"/>
    </source>
</evidence>
<proteinExistence type="predicted"/>
<keyword evidence="2" id="KW-0812">Transmembrane</keyword>
<evidence type="ECO:0000256" key="1">
    <source>
        <dbReference type="SAM" id="MobiDB-lite"/>
    </source>
</evidence>
<sequence>MARTPITYGIPTTNVFRAWIKTTEDALLIFEAARQGIVPRVTRRFHEVEKYATLKSGAVVVFTEEESGIKRWTDPFVWSASRVMGNFMIYREREDPESASPYLRTNIHGRRPQRYDFELDRMIYGSWNKGRGLKEDGLMKKASFFLFLVLHFAFTISMPIEGIMYHLVSYYNASDIRSGALRPASMLPELAGVQIGEAVLQEIHRLRQPPRVEKDENGKMSYLGERENTYQLPFPKEEEISPTQSPLLLSTKNITPPWATPEQNMGSSFYLLKQPKLSPISSISSLSSTSSSPSSLPSSLSSSPSTAYSLSPSLSENNDLPLPLPLPDSMVYTFPVLKRRYSMDKDTGMVKISQRRYDPYSTAAANSRRHPHPSSRFTRTFRPRQNIPLHHPSNTVVSNDCASTYDTANLVYPPSHQTYLDSVSEMYSVPTKVISLRLPHERVIGYAGYSSASVPVPVHPAEPSSIQGQEQMWGATSMPTGEWGVDANTQDQVQQMPLQYGFSQ</sequence>
<keyword evidence="2" id="KW-1133">Transmembrane helix</keyword>
<accession>A0AAD5UW81</accession>
<gene>
    <name evidence="3" type="ORF">NLI96_g9095</name>
</gene>
<dbReference type="Proteomes" id="UP001212997">
    <property type="component" value="Unassembled WGS sequence"/>
</dbReference>
<organism evidence="3 4">
    <name type="scientific">Meripilus lineatus</name>
    <dbReference type="NCBI Taxonomy" id="2056292"/>
    <lineage>
        <taxon>Eukaryota</taxon>
        <taxon>Fungi</taxon>
        <taxon>Dikarya</taxon>
        <taxon>Basidiomycota</taxon>
        <taxon>Agaricomycotina</taxon>
        <taxon>Agaricomycetes</taxon>
        <taxon>Polyporales</taxon>
        <taxon>Meripilaceae</taxon>
        <taxon>Meripilus</taxon>
    </lineage>
</organism>
<feature type="transmembrane region" description="Helical" evidence="2">
    <location>
        <begin position="144"/>
        <end position="168"/>
    </location>
</feature>
<comment type="caution">
    <text evidence="3">The sequence shown here is derived from an EMBL/GenBank/DDBJ whole genome shotgun (WGS) entry which is preliminary data.</text>
</comment>
<evidence type="ECO:0000313" key="4">
    <source>
        <dbReference type="Proteomes" id="UP001212997"/>
    </source>
</evidence>
<dbReference type="PANTHER" id="PTHR28027">
    <property type="entry name" value="TRANSCRIPTIONAL REGULATOR MIT1"/>
    <property type="match status" value="1"/>
</dbReference>
<dbReference type="AlphaFoldDB" id="A0AAD5UW81"/>
<evidence type="ECO:0000313" key="3">
    <source>
        <dbReference type="EMBL" id="KAJ3479397.1"/>
    </source>
</evidence>
<name>A0AAD5UW81_9APHY</name>
<dbReference type="GO" id="GO:0003677">
    <property type="term" value="F:DNA binding"/>
    <property type="evidence" value="ECO:0007669"/>
    <property type="project" value="TreeGrafter"/>
</dbReference>
<dbReference type="InterPro" id="IPR018608">
    <property type="entry name" value="Gti1/Pac2"/>
</dbReference>
<dbReference type="PANTHER" id="PTHR28027:SF1">
    <property type="entry name" value="CAMP INDEPENDENT REGULATORY PROTEIN (AFU_ORTHOLOGUE AFUA_3G09640)"/>
    <property type="match status" value="1"/>
</dbReference>